<dbReference type="PANTHER" id="PTHR48057">
    <property type="entry name" value="LEUCINE-RICH REPEAT SERINE/THREONINE-PROTEIN KINASE 1"/>
    <property type="match status" value="1"/>
</dbReference>
<comment type="caution">
    <text evidence="6">The sequence shown here is derived from an EMBL/GenBank/DDBJ whole genome shotgun (WGS) entry which is preliminary data.</text>
</comment>
<feature type="signal peptide" evidence="4">
    <location>
        <begin position="1"/>
        <end position="31"/>
    </location>
</feature>
<dbReference type="InterPro" id="IPR055414">
    <property type="entry name" value="LRR_R13L4/SHOC2-like"/>
</dbReference>
<sequence length="455" mass="50687">MRFLQFNSNKSLNLLVATLCIFGSNIQNVKAEGECSTFEKAMKKLGQEALLKEQTVQVCCDYSQVTCENTDGKLHITEIKLEKINSFQGESENEAIEELSNLPFLSTLEIINSNYGKIPGNLDKLTNLKVLKLSGNNYHETLPPKIGNLTNLEVLDISKGFMTGSIPKEYCNLVNLRTLNLSEQRFSGVIPYCFKDLKYLESLYLNKNLGLKGYVPNFRRISDCDYKNTELCTSEKAICRSASKTCNENDIKSTNSINGNPNPDSNEIDDVIDPYSSSHYPDNYDENYYDTKRRYRNEPFVYIYGSMLFKEITFLFIGGITALVHFSSKKEKKNNNEKENNNNLINDSNVTLSINSTESTKKTNNDDSDVSDDDKAILLTNSKNQQSTTTTTTATATTTTISVNGSVPTQQPVVTPPGTTAYVPPTMPGTAYDPQMPGTAYVPQSVSIQPSAPQE</sequence>
<dbReference type="FunFam" id="3.80.10.10:FF:000383">
    <property type="entry name" value="Leucine-rich repeat receptor protein kinase EMS1"/>
    <property type="match status" value="1"/>
</dbReference>
<proteinExistence type="predicted"/>
<keyword evidence="3" id="KW-0812">Transmembrane</keyword>
<evidence type="ECO:0000256" key="3">
    <source>
        <dbReference type="SAM" id="Phobius"/>
    </source>
</evidence>
<reference evidence="6 7" key="1">
    <citation type="submission" date="2016-08" db="EMBL/GenBank/DDBJ databases">
        <title>A Parts List for Fungal Cellulosomes Revealed by Comparative Genomics.</title>
        <authorList>
            <consortium name="DOE Joint Genome Institute"/>
            <person name="Haitjema C.H."/>
            <person name="Gilmore S.P."/>
            <person name="Henske J.K."/>
            <person name="Solomon K.V."/>
            <person name="De Groot R."/>
            <person name="Kuo A."/>
            <person name="Mondo S.J."/>
            <person name="Salamov A.A."/>
            <person name="Labutti K."/>
            <person name="Zhao Z."/>
            <person name="Chiniquy J."/>
            <person name="Barry K."/>
            <person name="Brewer H.M."/>
            <person name="Purvine S.O."/>
            <person name="Wright A.T."/>
            <person name="Boxma B."/>
            <person name="Van Alen T."/>
            <person name="Hackstein J.H."/>
            <person name="Baker S.E."/>
            <person name="Grigoriev I.V."/>
            <person name="O'Malley M.A."/>
        </authorList>
    </citation>
    <scope>NUCLEOTIDE SEQUENCE [LARGE SCALE GENOMIC DNA]</scope>
    <source>
        <strain evidence="6 7">G1</strain>
    </source>
</reference>
<accession>A0A1Y2ERL3</accession>
<evidence type="ECO:0000256" key="2">
    <source>
        <dbReference type="SAM" id="MobiDB-lite"/>
    </source>
</evidence>
<keyword evidence="4" id="KW-0732">Signal</keyword>
<keyword evidence="7" id="KW-1185">Reference proteome</keyword>
<dbReference type="EMBL" id="MCOG01000030">
    <property type="protein sequence ID" value="ORY74188.1"/>
    <property type="molecule type" value="Genomic_DNA"/>
</dbReference>
<keyword evidence="3" id="KW-1133">Transmembrane helix</keyword>
<dbReference type="SUPFAM" id="SSF52058">
    <property type="entry name" value="L domain-like"/>
    <property type="match status" value="1"/>
</dbReference>
<feature type="region of interest" description="Disordered" evidence="2">
    <location>
        <begin position="250"/>
        <end position="277"/>
    </location>
</feature>
<evidence type="ECO:0000259" key="5">
    <source>
        <dbReference type="Pfam" id="PF23598"/>
    </source>
</evidence>
<evidence type="ECO:0000256" key="4">
    <source>
        <dbReference type="SAM" id="SignalP"/>
    </source>
</evidence>
<feature type="transmembrane region" description="Helical" evidence="3">
    <location>
        <begin position="301"/>
        <end position="324"/>
    </location>
</feature>
<feature type="domain" description="Disease resistance R13L4/SHOC-2-like LRR" evidence="5">
    <location>
        <begin position="97"/>
        <end position="183"/>
    </location>
</feature>
<dbReference type="AlphaFoldDB" id="A0A1Y2ERL3"/>
<organism evidence="6 7">
    <name type="scientific">Neocallimastix californiae</name>
    <dbReference type="NCBI Taxonomy" id="1754190"/>
    <lineage>
        <taxon>Eukaryota</taxon>
        <taxon>Fungi</taxon>
        <taxon>Fungi incertae sedis</taxon>
        <taxon>Chytridiomycota</taxon>
        <taxon>Chytridiomycota incertae sedis</taxon>
        <taxon>Neocallimastigomycetes</taxon>
        <taxon>Neocallimastigales</taxon>
        <taxon>Neocallimastigaceae</taxon>
        <taxon>Neocallimastix</taxon>
    </lineage>
</organism>
<evidence type="ECO:0000256" key="1">
    <source>
        <dbReference type="ARBA" id="ARBA00022737"/>
    </source>
</evidence>
<dbReference type="OrthoDB" id="676979at2759"/>
<dbReference type="Gene3D" id="3.80.10.10">
    <property type="entry name" value="Ribonuclease Inhibitor"/>
    <property type="match status" value="1"/>
</dbReference>
<feature type="compositionally biased region" description="Polar residues" evidence="2">
    <location>
        <begin position="250"/>
        <end position="265"/>
    </location>
</feature>
<dbReference type="STRING" id="1754190.A0A1Y2ERL3"/>
<dbReference type="Pfam" id="PF23598">
    <property type="entry name" value="LRR_14"/>
    <property type="match status" value="1"/>
</dbReference>
<evidence type="ECO:0000313" key="7">
    <source>
        <dbReference type="Proteomes" id="UP000193920"/>
    </source>
</evidence>
<name>A0A1Y2ERL3_9FUNG</name>
<dbReference type="InterPro" id="IPR032675">
    <property type="entry name" value="LRR_dom_sf"/>
</dbReference>
<dbReference type="Proteomes" id="UP000193920">
    <property type="component" value="Unassembled WGS sequence"/>
</dbReference>
<dbReference type="InterPro" id="IPR052595">
    <property type="entry name" value="LRRC69/RLP"/>
</dbReference>
<feature type="region of interest" description="Disordered" evidence="2">
    <location>
        <begin position="328"/>
        <end position="351"/>
    </location>
</feature>
<keyword evidence="3" id="KW-0472">Membrane</keyword>
<gene>
    <name evidence="6" type="ORF">LY90DRAFT_699358</name>
</gene>
<dbReference type="PANTHER" id="PTHR48057:SF29">
    <property type="entry name" value="OS02G0609900 PROTEIN"/>
    <property type="match status" value="1"/>
</dbReference>
<evidence type="ECO:0000313" key="6">
    <source>
        <dbReference type="EMBL" id="ORY74188.1"/>
    </source>
</evidence>
<protein>
    <submittedName>
        <fullName evidence="6">L domain-like protein</fullName>
    </submittedName>
</protein>
<keyword evidence="1" id="KW-0677">Repeat</keyword>
<feature type="chain" id="PRO_5012305198" evidence="4">
    <location>
        <begin position="32"/>
        <end position="455"/>
    </location>
</feature>